<organism evidence="1 2">
    <name type="scientific">Halarcobacter anaerophilus</name>
    <dbReference type="NCBI Taxonomy" id="877500"/>
    <lineage>
        <taxon>Bacteria</taxon>
        <taxon>Pseudomonadati</taxon>
        <taxon>Campylobacterota</taxon>
        <taxon>Epsilonproteobacteria</taxon>
        <taxon>Campylobacterales</taxon>
        <taxon>Arcobacteraceae</taxon>
        <taxon>Halarcobacter</taxon>
    </lineage>
</organism>
<dbReference type="STRING" id="877500.GCA_000935065_02575"/>
<accession>A0A4Q0Y439</accession>
<dbReference type="EMBL" id="PDKO01000001">
    <property type="protein sequence ID" value="RXJ64523.1"/>
    <property type="molecule type" value="Genomic_DNA"/>
</dbReference>
<name>A0A4Q0Y439_9BACT</name>
<proteinExistence type="predicted"/>
<reference evidence="1 2" key="1">
    <citation type="submission" date="2017-10" db="EMBL/GenBank/DDBJ databases">
        <title>Genomics of the genus Arcobacter.</title>
        <authorList>
            <person name="Perez-Cataluna A."/>
            <person name="Figueras M.J."/>
        </authorList>
    </citation>
    <scope>NUCLEOTIDE SEQUENCE [LARGE SCALE GENOMIC DNA]</scope>
    <source>
        <strain evidence="1 2">DSM 24636</strain>
    </source>
</reference>
<evidence type="ECO:0000313" key="1">
    <source>
        <dbReference type="EMBL" id="RXJ64523.1"/>
    </source>
</evidence>
<sequence length="100" mass="12065">MKYVYIGNYLLTTREEKLEFIKYMHVFKKFKIINQKIILNDNSLILELSDDSSGQIAKKSAQLFFKKKEEIQVYIIDKIILRNKEIEIYKNNKLFKKIDI</sequence>
<dbReference type="AlphaFoldDB" id="A0A4Q0Y439"/>
<dbReference type="Proteomes" id="UP000290191">
    <property type="component" value="Unassembled WGS sequence"/>
</dbReference>
<keyword evidence="2" id="KW-1185">Reference proteome</keyword>
<gene>
    <name evidence="1" type="ORF">CRV06_00775</name>
</gene>
<protein>
    <submittedName>
        <fullName evidence="1">Uncharacterized protein</fullName>
    </submittedName>
</protein>
<evidence type="ECO:0000313" key="2">
    <source>
        <dbReference type="Proteomes" id="UP000290191"/>
    </source>
</evidence>
<dbReference type="OrthoDB" id="5365712at2"/>
<dbReference type="RefSeq" id="WP_129080939.1">
    <property type="nucleotide sequence ID" value="NZ_CP041070.1"/>
</dbReference>
<comment type="caution">
    <text evidence="1">The sequence shown here is derived from an EMBL/GenBank/DDBJ whole genome shotgun (WGS) entry which is preliminary data.</text>
</comment>